<dbReference type="AlphaFoldDB" id="A0A2N3VHR4"/>
<name>A0A2N3VHR4_9NOCA</name>
<protein>
    <submittedName>
        <fullName evidence="1">Uncharacterized protein</fullName>
    </submittedName>
</protein>
<organism evidence="1 2">
    <name type="scientific">Nocardia fluminea</name>
    <dbReference type="NCBI Taxonomy" id="134984"/>
    <lineage>
        <taxon>Bacteria</taxon>
        <taxon>Bacillati</taxon>
        <taxon>Actinomycetota</taxon>
        <taxon>Actinomycetes</taxon>
        <taxon>Mycobacteriales</taxon>
        <taxon>Nocardiaceae</taxon>
        <taxon>Nocardia</taxon>
    </lineage>
</organism>
<dbReference type="EMBL" id="PJMW01000002">
    <property type="protein sequence ID" value="PKV81177.1"/>
    <property type="molecule type" value="Genomic_DNA"/>
</dbReference>
<accession>A0A2N3VHR4</accession>
<comment type="caution">
    <text evidence="1">The sequence shown here is derived from an EMBL/GenBank/DDBJ whole genome shotgun (WGS) entry which is preliminary data.</text>
</comment>
<evidence type="ECO:0000313" key="1">
    <source>
        <dbReference type="EMBL" id="PKV81177.1"/>
    </source>
</evidence>
<keyword evidence="2" id="KW-1185">Reference proteome</keyword>
<dbReference type="Proteomes" id="UP000233766">
    <property type="component" value="Unassembled WGS sequence"/>
</dbReference>
<sequence length="53" mass="5823">MVAGYRLTVSSPEDRLTLVRAPEDGSVVKAGAVFLRIPFRKRRAGLLKGDRVP</sequence>
<proteinExistence type="predicted"/>
<reference evidence="1 2" key="1">
    <citation type="submission" date="2017-12" db="EMBL/GenBank/DDBJ databases">
        <title>Sequencing the genomes of 1000 Actinobacteria strains.</title>
        <authorList>
            <person name="Klenk H.-P."/>
        </authorList>
    </citation>
    <scope>NUCLEOTIDE SEQUENCE [LARGE SCALE GENOMIC DNA]</scope>
    <source>
        <strain evidence="1 2">DSM 44489</strain>
    </source>
</reference>
<evidence type="ECO:0000313" key="2">
    <source>
        <dbReference type="Proteomes" id="UP000233766"/>
    </source>
</evidence>
<gene>
    <name evidence="1" type="ORF">ATK86_5640</name>
</gene>